<dbReference type="InterPro" id="IPR001412">
    <property type="entry name" value="aa-tRNA-synth_I_CS"/>
</dbReference>
<comment type="subunit">
    <text evidence="3 11">Monomer.</text>
</comment>
<dbReference type="InterPro" id="IPR008909">
    <property type="entry name" value="DALR_anticod-bd"/>
</dbReference>
<dbReference type="RefSeq" id="WP_044732861.1">
    <property type="nucleotide sequence ID" value="NZ_JYBP01000003.1"/>
</dbReference>
<dbReference type="GO" id="GO:0006420">
    <property type="term" value="P:arginyl-tRNA aminoacylation"/>
    <property type="evidence" value="ECO:0007669"/>
    <property type="project" value="UniProtKB-UniRule"/>
</dbReference>
<dbReference type="PANTHER" id="PTHR11956:SF5">
    <property type="entry name" value="ARGININE--TRNA LIGASE, CYTOPLASMIC"/>
    <property type="match status" value="1"/>
</dbReference>
<dbReference type="NCBIfam" id="TIGR00456">
    <property type="entry name" value="argS"/>
    <property type="match status" value="1"/>
</dbReference>
<dbReference type="InterPro" id="IPR005148">
    <property type="entry name" value="Arg-tRNA-synth_N"/>
</dbReference>
<evidence type="ECO:0000256" key="6">
    <source>
        <dbReference type="ARBA" id="ARBA00022741"/>
    </source>
</evidence>
<comment type="catalytic activity">
    <reaction evidence="10 11">
        <text>tRNA(Arg) + L-arginine + ATP = L-arginyl-tRNA(Arg) + AMP + diphosphate</text>
        <dbReference type="Rhea" id="RHEA:20301"/>
        <dbReference type="Rhea" id="RHEA-COMP:9658"/>
        <dbReference type="Rhea" id="RHEA-COMP:9673"/>
        <dbReference type="ChEBI" id="CHEBI:30616"/>
        <dbReference type="ChEBI" id="CHEBI:32682"/>
        <dbReference type="ChEBI" id="CHEBI:33019"/>
        <dbReference type="ChEBI" id="CHEBI:78442"/>
        <dbReference type="ChEBI" id="CHEBI:78513"/>
        <dbReference type="ChEBI" id="CHEBI:456215"/>
        <dbReference type="EC" id="6.1.1.19"/>
    </reaction>
</comment>
<dbReference type="GO" id="GO:0005524">
    <property type="term" value="F:ATP binding"/>
    <property type="evidence" value="ECO:0007669"/>
    <property type="project" value="UniProtKB-UniRule"/>
</dbReference>
<comment type="similarity">
    <text evidence="2 11 12">Belongs to the class-I aminoacyl-tRNA synthetase family.</text>
</comment>
<dbReference type="GO" id="GO:0005737">
    <property type="term" value="C:cytoplasm"/>
    <property type="evidence" value="ECO:0007669"/>
    <property type="project" value="UniProtKB-SubCell"/>
</dbReference>
<dbReference type="FunFam" id="3.30.1360.70:FF:000003">
    <property type="entry name" value="Arginine--tRNA ligase"/>
    <property type="match status" value="1"/>
</dbReference>
<dbReference type="Pfam" id="PF03485">
    <property type="entry name" value="Arg_tRNA_synt_N"/>
    <property type="match status" value="1"/>
</dbReference>
<evidence type="ECO:0000256" key="12">
    <source>
        <dbReference type="RuleBase" id="RU363038"/>
    </source>
</evidence>
<name>A0A0D8BNQ2_GEOKU</name>
<keyword evidence="6 11" id="KW-0547">Nucleotide-binding</keyword>
<evidence type="ECO:0000256" key="11">
    <source>
        <dbReference type="HAMAP-Rule" id="MF_00123"/>
    </source>
</evidence>
<evidence type="ECO:0000313" key="15">
    <source>
        <dbReference type="EMBL" id="KJE25760.1"/>
    </source>
</evidence>
<dbReference type="InterPro" id="IPR001278">
    <property type="entry name" value="Arg-tRNA-ligase"/>
</dbReference>
<dbReference type="InterPro" id="IPR035684">
    <property type="entry name" value="ArgRS_core"/>
</dbReference>
<evidence type="ECO:0000259" key="14">
    <source>
        <dbReference type="SMART" id="SM01016"/>
    </source>
</evidence>
<keyword evidence="8 11" id="KW-0648">Protein biosynthesis</keyword>
<dbReference type="InterPro" id="IPR036695">
    <property type="entry name" value="Arg-tRNA-synth_N_sf"/>
</dbReference>
<dbReference type="Gene3D" id="3.30.1360.70">
    <property type="entry name" value="Arginyl tRNA synthetase N-terminal domain"/>
    <property type="match status" value="1"/>
</dbReference>
<dbReference type="GO" id="GO:0004814">
    <property type="term" value="F:arginine-tRNA ligase activity"/>
    <property type="evidence" value="ECO:0007669"/>
    <property type="project" value="UniProtKB-UniRule"/>
</dbReference>
<evidence type="ECO:0000313" key="16">
    <source>
        <dbReference type="Proteomes" id="UP000032522"/>
    </source>
</evidence>
<dbReference type="FunFam" id="3.40.50.620:FF:000062">
    <property type="entry name" value="Arginine--tRNA ligase"/>
    <property type="match status" value="1"/>
</dbReference>
<evidence type="ECO:0000259" key="13">
    <source>
        <dbReference type="SMART" id="SM00836"/>
    </source>
</evidence>
<dbReference type="PATRIC" id="fig|1462.6.peg.3844"/>
<gene>
    <name evidence="11 15" type="primary">argS</name>
    <name evidence="15" type="ORF">LG52_3490</name>
</gene>
<organism evidence="15 16">
    <name type="scientific">Geobacillus kaustophilus</name>
    <dbReference type="NCBI Taxonomy" id="1462"/>
    <lineage>
        <taxon>Bacteria</taxon>
        <taxon>Bacillati</taxon>
        <taxon>Bacillota</taxon>
        <taxon>Bacilli</taxon>
        <taxon>Bacillales</taxon>
        <taxon>Anoxybacillaceae</taxon>
        <taxon>Geobacillus</taxon>
        <taxon>Geobacillus thermoleovorans group</taxon>
    </lineage>
</organism>
<dbReference type="SUPFAM" id="SSF47323">
    <property type="entry name" value="Anticodon-binding domain of a subclass of class I aminoacyl-tRNA synthetases"/>
    <property type="match status" value="1"/>
</dbReference>
<proteinExistence type="inferred from homology"/>
<dbReference type="SMART" id="SM00836">
    <property type="entry name" value="DALR_1"/>
    <property type="match status" value="1"/>
</dbReference>
<dbReference type="CDD" id="cd07956">
    <property type="entry name" value="Anticodon_Ia_Arg"/>
    <property type="match status" value="1"/>
</dbReference>
<feature type="domain" description="Arginyl tRNA synthetase N-terminal" evidence="14">
    <location>
        <begin position="5"/>
        <end position="95"/>
    </location>
</feature>
<dbReference type="Pfam" id="PF05746">
    <property type="entry name" value="DALR_1"/>
    <property type="match status" value="1"/>
</dbReference>
<dbReference type="FunFam" id="1.10.730.10:FF:000008">
    <property type="entry name" value="Arginine--tRNA ligase"/>
    <property type="match status" value="1"/>
</dbReference>
<dbReference type="PANTHER" id="PTHR11956">
    <property type="entry name" value="ARGINYL-TRNA SYNTHETASE"/>
    <property type="match status" value="1"/>
</dbReference>
<sequence>MNIVGQIKEKMKEEIRQAAVRAGLASADELPEVLLEVPRDKAHGDYSTNIAMQLARIAKKPPRAIAEAIVGQLDSERMSVARIEIAGPGFINFYMDNRYLTAVVPAILQAGQAYGESNVGNGEKVQVEFVSANPTGDLHLGHARGAAVGDSLCNILAKAGFDVTREYYINDAGKQIYNLAKSVEARYFQALGVDMPLPEDGYYGDDIVEIGKKLAEEYGDRFVEMEEDERLAFFREYGLRYELEKIKKDLADFRVPFDVWYSETSLYESGKIDEALSTLRERGYIYEQDGATWFRSTAFGDDKDRVLIKQDGTYTYLLPDIAYHQDKLRRGFKKLINIWGADHHGYIPRMKAAIAALGYDSEALEVEIIQMVNLYQNGERVKMSKRTGKAVTMRELMEEVGVDAVRYFFAMRSGDTHLDFDMDLAVSQSNENPVYYVQYAHARVSSILRQAEEQHISYDGDLALGHLVETEKEIELLKVLGDFPDVVAEAALKRMPHRVTAYAFDLASALHSFYNAEKVLDLDNIEKTKARLALVKAVQITLQNALALIGVSAPEQM</sequence>
<dbReference type="AlphaFoldDB" id="A0A0D8BNQ2"/>
<feature type="domain" description="DALR anticodon binding" evidence="13">
    <location>
        <begin position="437"/>
        <end position="557"/>
    </location>
</feature>
<keyword evidence="5 11" id="KW-0436">Ligase</keyword>
<evidence type="ECO:0000256" key="10">
    <source>
        <dbReference type="ARBA" id="ARBA00049339"/>
    </source>
</evidence>
<dbReference type="PROSITE" id="PS00178">
    <property type="entry name" value="AA_TRNA_LIGASE_I"/>
    <property type="match status" value="1"/>
</dbReference>
<evidence type="ECO:0000256" key="4">
    <source>
        <dbReference type="ARBA" id="ARBA00022490"/>
    </source>
</evidence>
<dbReference type="HAMAP" id="MF_00123">
    <property type="entry name" value="Arg_tRNA_synth"/>
    <property type="match status" value="1"/>
</dbReference>
<dbReference type="EMBL" id="JYBP01000003">
    <property type="protein sequence ID" value="KJE25760.1"/>
    <property type="molecule type" value="Genomic_DNA"/>
</dbReference>
<comment type="caution">
    <text evidence="15">The sequence shown here is derived from an EMBL/GenBank/DDBJ whole genome shotgun (WGS) entry which is preliminary data.</text>
</comment>
<accession>A0A0D8BNQ2</accession>
<dbReference type="SUPFAM" id="SSF52374">
    <property type="entry name" value="Nucleotidylyl transferase"/>
    <property type="match status" value="1"/>
</dbReference>
<dbReference type="EC" id="6.1.1.19" evidence="11"/>
<dbReference type="InterPro" id="IPR014729">
    <property type="entry name" value="Rossmann-like_a/b/a_fold"/>
</dbReference>
<evidence type="ECO:0000256" key="3">
    <source>
        <dbReference type="ARBA" id="ARBA00011245"/>
    </source>
</evidence>
<evidence type="ECO:0000256" key="5">
    <source>
        <dbReference type="ARBA" id="ARBA00022598"/>
    </source>
</evidence>
<dbReference type="Pfam" id="PF00750">
    <property type="entry name" value="tRNA-synt_1d"/>
    <property type="match status" value="1"/>
</dbReference>
<evidence type="ECO:0000256" key="1">
    <source>
        <dbReference type="ARBA" id="ARBA00004496"/>
    </source>
</evidence>
<keyword evidence="9 11" id="KW-0030">Aminoacyl-tRNA synthetase</keyword>
<reference evidence="15 16" key="1">
    <citation type="submission" date="2015-01" db="EMBL/GenBank/DDBJ databases">
        <authorList>
            <person name="Filippidou S."/>
            <person name="Jeanneret N."/>
            <person name="Russel-Delif L."/>
            <person name="Junier T."/>
            <person name="Wunderlin T."/>
            <person name="Molina V."/>
            <person name="Johnson S.L."/>
            <person name="Davenport K.W."/>
            <person name="Chain P.S."/>
            <person name="Dorador C."/>
            <person name="Junier P."/>
        </authorList>
    </citation>
    <scope>NUCLEOTIDE SEQUENCE [LARGE SCALE GENOMIC DNA]</scope>
    <source>
        <strain evidence="15 16">Et7/4</strain>
    </source>
</reference>
<evidence type="ECO:0000256" key="9">
    <source>
        <dbReference type="ARBA" id="ARBA00023146"/>
    </source>
</evidence>
<dbReference type="PRINTS" id="PR01038">
    <property type="entry name" value="TRNASYNTHARG"/>
</dbReference>
<dbReference type="SMART" id="SM01016">
    <property type="entry name" value="Arg_tRNA_synt_N"/>
    <property type="match status" value="1"/>
</dbReference>
<dbReference type="Proteomes" id="UP000032522">
    <property type="component" value="Unassembled WGS sequence"/>
</dbReference>
<dbReference type="Gene3D" id="3.40.50.620">
    <property type="entry name" value="HUPs"/>
    <property type="match status" value="1"/>
</dbReference>
<dbReference type="Gene3D" id="1.10.730.10">
    <property type="entry name" value="Isoleucyl-tRNA Synthetase, Domain 1"/>
    <property type="match status" value="1"/>
</dbReference>
<dbReference type="SUPFAM" id="SSF55190">
    <property type="entry name" value="Arginyl-tRNA synthetase (ArgRS), N-terminal 'additional' domain"/>
    <property type="match status" value="1"/>
</dbReference>
<comment type="subcellular location">
    <subcellularLocation>
        <location evidence="1 11">Cytoplasm</location>
    </subcellularLocation>
</comment>
<keyword evidence="7 11" id="KW-0067">ATP-binding</keyword>
<feature type="short sequence motif" description="'HIGH' region" evidence="11">
    <location>
        <begin position="132"/>
        <end position="142"/>
    </location>
</feature>
<protein>
    <recommendedName>
        <fullName evidence="11">Arginine--tRNA ligase</fullName>
        <ecNumber evidence="11">6.1.1.19</ecNumber>
    </recommendedName>
    <alternativeName>
        <fullName evidence="11">Arginyl-tRNA synthetase</fullName>
        <shortName evidence="11">ArgRS</shortName>
    </alternativeName>
</protein>
<keyword evidence="4 11" id="KW-0963">Cytoplasm</keyword>
<dbReference type="OrthoDB" id="9805987at2"/>
<evidence type="ECO:0000256" key="7">
    <source>
        <dbReference type="ARBA" id="ARBA00022840"/>
    </source>
</evidence>
<evidence type="ECO:0000256" key="8">
    <source>
        <dbReference type="ARBA" id="ARBA00022917"/>
    </source>
</evidence>
<evidence type="ECO:0000256" key="2">
    <source>
        <dbReference type="ARBA" id="ARBA00005594"/>
    </source>
</evidence>
<dbReference type="CDD" id="cd00671">
    <property type="entry name" value="ArgRS_core"/>
    <property type="match status" value="1"/>
</dbReference>
<dbReference type="InterPro" id="IPR009080">
    <property type="entry name" value="tRNAsynth_Ia_anticodon-bd"/>
</dbReference>